<dbReference type="PANTHER" id="PTHR33360">
    <property type="entry name" value="TRANSPOSASE FOR INSERTION SEQUENCE ELEMENT IS200"/>
    <property type="match status" value="1"/>
</dbReference>
<dbReference type="AlphaFoldDB" id="A0A0S2HZ77"/>
<dbReference type="GO" id="GO:0003677">
    <property type="term" value="F:DNA binding"/>
    <property type="evidence" value="ECO:0007669"/>
    <property type="project" value="InterPro"/>
</dbReference>
<evidence type="ECO:0000259" key="1">
    <source>
        <dbReference type="SMART" id="SM01321"/>
    </source>
</evidence>
<evidence type="ECO:0000313" key="2">
    <source>
        <dbReference type="EMBL" id="ALO15148.1"/>
    </source>
</evidence>
<dbReference type="PANTHER" id="PTHR33360:SF2">
    <property type="entry name" value="TRANSPOSASE FOR INSERTION SEQUENCE ELEMENT IS200"/>
    <property type="match status" value="1"/>
</dbReference>
<dbReference type="Proteomes" id="UP000064893">
    <property type="component" value="Chromosome"/>
</dbReference>
<dbReference type="InterPro" id="IPR036515">
    <property type="entry name" value="Transposase_17_sf"/>
</dbReference>
<dbReference type="SUPFAM" id="SSF143422">
    <property type="entry name" value="Transposase IS200-like"/>
    <property type="match status" value="1"/>
</dbReference>
<dbReference type="KEGG" id="blq:L21SP5_01500"/>
<dbReference type="Pfam" id="PF01797">
    <property type="entry name" value="Y1_Tnp"/>
    <property type="match status" value="1"/>
</dbReference>
<protein>
    <submittedName>
        <fullName evidence="2">Transposase IS200 like protein</fullName>
    </submittedName>
</protein>
<dbReference type="SMART" id="SM01321">
    <property type="entry name" value="Y1_Tnp"/>
    <property type="match status" value="1"/>
</dbReference>
<name>A0A0S2HZ77_9BACT</name>
<reference evidence="2 3" key="1">
    <citation type="submission" date="2015-11" db="EMBL/GenBank/DDBJ databases">
        <title>Description and complete genome sequence of a novel strain predominating in hypersaline microbial mats and representing a new family of the Bacteriodetes phylum.</title>
        <authorList>
            <person name="Spring S."/>
            <person name="Bunk B."/>
            <person name="Sproer C."/>
            <person name="Klenk H.-P."/>
        </authorList>
    </citation>
    <scope>NUCLEOTIDE SEQUENCE [LARGE SCALE GENOMIC DNA]</scope>
    <source>
        <strain evidence="2 3">L21-Spi-D4</strain>
    </source>
</reference>
<dbReference type="OrthoDB" id="9797997at2"/>
<sequence length="141" mass="16434">MNIQTQSIYHIIFSTLNDENTLVKNGQRVLFKYIWEHLKNKNCELLRINGTANHLHLAVNISPIIPLDALIKDIKQSSTDFIGESHLFPTFAGWQDGYTAFTHSFKEKKELIDYIKKQEEYHQKSTFEEEISQLIKMHGLA</sequence>
<dbReference type="EMBL" id="CP013118">
    <property type="protein sequence ID" value="ALO15148.1"/>
    <property type="molecule type" value="Genomic_DNA"/>
</dbReference>
<feature type="domain" description="Transposase IS200-like" evidence="1">
    <location>
        <begin position="4"/>
        <end position="118"/>
    </location>
</feature>
<dbReference type="GO" id="GO:0004803">
    <property type="term" value="F:transposase activity"/>
    <property type="evidence" value="ECO:0007669"/>
    <property type="project" value="InterPro"/>
</dbReference>
<dbReference type="GO" id="GO:0006313">
    <property type="term" value="P:DNA transposition"/>
    <property type="evidence" value="ECO:0007669"/>
    <property type="project" value="InterPro"/>
</dbReference>
<keyword evidence="3" id="KW-1185">Reference proteome</keyword>
<dbReference type="STRING" id="1307839.L21SP5_01500"/>
<proteinExistence type="predicted"/>
<dbReference type="InterPro" id="IPR002686">
    <property type="entry name" value="Transposase_17"/>
</dbReference>
<organism evidence="2 3">
    <name type="scientific">Salinivirga cyanobacteriivorans</name>
    <dbReference type="NCBI Taxonomy" id="1307839"/>
    <lineage>
        <taxon>Bacteria</taxon>
        <taxon>Pseudomonadati</taxon>
        <taxon>Bacteroidota</taxon>
        <taxon>Bacteroidia</taxon>
        <taxon>Bacteroidales</taxon>
        <taxon>Salinivirgaceae</taxon>
        <taxon>Salinivirga</taxon>
    </lineage>
</organism>
<accession>A0A0S2HZ77</accession>
<gene>
    <name evidence="2" type="ORF">L21SP5_01500</name>
</gene>
<dbReference type="Gene3D" id="3.30.70.1290">
    <property type="entry name" value="Transposase IS200-like"/>
    <property type="match status" value="1"/>
</dbReference>
<evidence type="ECO:0000313" key="3">
    <source>
        <dbReference type="Proteomes" id="UP000064893"/>
    </source>
</evidence>
<dbReference type="RefSeq" id="WP_157754589.1">
    <property type="nucleotide sequence ID" value="NZ_CP013118.1"/>
</dbReference>